<name>A0ABP0WNM9_9BRYO</name>
<gene>
    <name evidence="1" type="ORF">CSSPJE1EN1_LOCUS13954</name>
</gene>
<protein>
    <submittedName>
        <fullName evidence="1">Uncharacterized protein</fullName>
    </submittedName>
</protein>
<evidence type="ECO:0000313" key="1">
    <source>
        <dbReference type="EMBL" id="CAK9268476.1"/>
    </source>
</evidence>
<dbReference type="PROSITE" id="PS50076">
    <property type="entry name" value="DNAJ_2"/>
    <property type="match status" value="1"/>
</dbReference>
<dbReference type="Proteomes" id="UP001497444">
    <property type="component" value="Chromosome 2"/>
</dbReference>
<organism evidence="1 2">
    <name type="scientific">Sphagnum jensenii</name>
    <dbReference type="NCBI Taxonomy" id="128206"/>
    <lineage>
        <taxon>Eukaryota</taxon>
        <taxon>Viridiplantae</taxon>
        <taxon>Streptophyta</taxon>
        <taxon>Embryophyta</taxon>
        <taxon>Bryophyta</taxon>
        <taxon>Sphagnophytina</taxon>
        <taxon>Sphagnopsida</taxon>
        <taxon>Sphagnales</taxon>
        <taxon>Sphagnaceae</taxon>
        <taxon>Sphagnum</taxon>
    </lineage>
</organism>
<proteinExistence type="predicted"/>
<dbReference type="EMBL" id="OZ020097">
    <property type="protein sequence ID" value="CAK9268476.1"/>
    <property type="molecule type" value="Genomic_DNA"/>
</dbReference>
<dbReference type="SUPFAM" id="SSF46565">
    <property type="entry name" value="Chaperone J-domain"/>
    <property type="match status" value="1"/>
</dbReference>
<sequence length="248" mass="28058">MAFAVVVSRMGGPSLLPAIGVRAAFLHGNSPCNEKWDNKWKSNSYGHMDANSCRKRHRIYVKRQKRAAEKRTLLEWRSLEMHADDYREEAKSKFYEQDPEESTSGHTKEQSSHDYWNSEAGRFKQQFWNQTWWAFGGSGDAYWKAKATKCNQSAQSGSFGGAHWQSGETSGRCSADSGWVSESVGAASDRVALGLSPVGPLTLNDVKLAFRQCALRWHPDRHHGEQKSLAEKNFKRIGDAYQTLRELL</sequence>
<keyword evidence="2" id="KW-1185">Reference proteome</keyword>
<dbReference type="PANTHER" id="PTHR45376">
    <property type="entry name" value="CHAPERONE DNAJ-DOMAIN SUPERFAMILY PROTEIN-RELATED"/>
    <property type="match status" value="1"/>
</dbReference>
<dbReference type="InterPro" id="IPR036869">
    <property type="entry name" value="J_dom_sf"/>
</dbReference>
<evidence type="ECO:0000313" key="2">
    <source>
        <dbReference type="Proteomes" id="UP001497444"/>
    </source>
</evidence>
<dbReference type="Pfam" id="PF00226">
    <property type="entry name" value="DnaJ"/>
    <property type="match status" value="1"/>
</dbReference>
<dbReference type="PANTHER" id="PTHR45376:SF1">
    <property type="entry name" value="CHAPERONE DNAJ-DOMAIN SUPERFAMILY PROTEIN-RELATED"/>
    <property type="match status" value="1"/>
</dbReference>
<reference evidence="1 2" key="1">
    <citation type="submission" date="2024-02" db="EMBL/GenBank/DDBJ databases">
        <authorList>
            <consortium name="ELIXIR-Norway"/>
            <consortium name="Elixir Norway"/>
        </authorList>
    </citation>
    <scope>NUCLEOTIDE SEQUENCE [LARGE SCALE GENOMIC DNA]</scope>
</reference>
<dbReference type="SMART" id="SM00271">
    <property type="entry name" value="DnaJ"/>
    <property type="match status" value="1"/>
</dbReference>
<dbReference type="Gene3D" id="1.10.287.110">
    <property type="entry name" value="DnaJ domain"/>
    <property type="match status" value="1"/>
</dbReference>
<dbReference type="CDD" id="cd06257">
    <property type="entry name" value="DnaJ"/>
    <property type="match status" value="1"/>
</dbReference>
<dbReference type="InterPro" id="IPR001623">
    <property type="entry name" value="DnaJ_domain"/>
</dbReference>
<accession>A0ABP0WNM9</accession>